<comment type="similarity">
    <text evidence="2 10">Belongs to the beta sliding clamp family.</text>
</comment>
<keyword evidence="9" id="KW-0238">DNA-binding</keyword>
<dbReference type="GO" id="GO:0008408">
    <property type="term" value="F:3'-5' exonuclease activity"/>
    <property type="evidence" value="ECO:0007669"/>
    <property type="project" value="InterPro"/>
</dbReference>
<sequence length="377" mass="42225">MKFIINKNELVSAISIVEKFVPSKTPMPTLAGIKFLATEDSLFLTATNLEMGIEYKIYGEDTGLLVKEKGNTVIESKILSNIIRRIDEDIIEFDCNENSANIKSSGFNMVLPCFNVMDFPEISKKNSLKTIKLKQGIFKDMIRKTIYARADEFSSRPQLTGVLVDCKDNILNMVALDGFRIAWSYVELDDLAEDFKVIVPGYTLLEISRIFKDEDESSFEFCYSAGSVEFATENFVITSRVLDGDFIDYKMIMNIEPKLVVKVDANKLRLAVEKAGIIARESSAGNLIKFNIAEGIIEVQAEAESGRISEKVACSTKGQEMLIAFNAGFFLDALKSISEPEIRLEFSDEAGPCIITPVENEHHKNFILPVRLKGEKL</sequence>
<dbReference type="Gene3D" id="3.10.150.10">
    <property type="entry name" value="DNA Polymerase III, subunit A, domain 2"/>
    <property type="match status" value="1"/>
</dbReference>
<dbReference type="Gene3D" id="3.70.10.10">
    <property type="match status" value="1"/>
</dbReference>
<comment type="subunit">
    <text evidence="10">Forms a ring-shaped head-to-tail homodimer around DNA.</text>
</comment>
<dbReference type="PANTHER" id="PTHR30478:SF0">
    <property type="entry name" value="BETA SLIDING CLAMP"/>
    <property type="match status" value="1"/>
</dbReference>
<protein>
    <recommendedName>
        <fullName evidence="3 10">Beta sliding clamp</fullName>
    </recommendedName>
</protein>
<dbReference type="GO" id="GO:0009360">
    <property type="term" value="C:DNA polymerase III complex"/>
    <property type="evidence" value="ECO:0007669"/>
    <property type="project" value="InterPro"/>
</dbReference>
<dbReference type="GO" id="GO:0003677">
    <property type="term" value="F:DNA binding"/>
    <property type="evidence" value="ECO:0007669"/>
    <property type="project" value="UniProtKB-UniRule"/>
</dbReference>
<evidence type="ECO:0000259" key="11">
    <source>
        <dbReference type="Pfam" id="PF00712"/>
    </source>
</evidence>
<keyword evidence="6 10" id="KW-0548">Nucleotidyltransferase</keyword>
<evidence type="ECO:0000313" key="14">
    <source>
        <dbReference type="EMBL" id="GAQ24860.1"/>
    </source>
</evidence>
<dbReference type="STRING" id="224999.GCA_001485475_00866"/>
<organism evidence="14">
    <name type="scientific">Tepidanaerobacter syntrophicus</name>
    <dbReference type="NCBI Taxonomy" id="224999"/>
    <lineage>
        <taxon>Bacteria</taxon>
        <taxon>Bacillati</taxon>
        <taxon>Bacillota</taxon>
        <taxon>Clostridia</taxon>
        <taxon>Thermosediminibacterales</taxon>
        <taxon>Tepidanaerobacteraceae</taxon>
        <taxon>Tepidanaerobacter</taxon>
    </lineage>
</organism>
<dbReference type="AlphaFoldDB" id="A0A0U9HHW2"/>
<dbReference type="SUPFAM" id="SSF55979">
    <property type="entry name" value="DNA clamp"/>
    <property type="match status" value="3"/>
</dbReference>
<comment type="subcellular location">
    <subcellularLocation>
        <location evidence="1 10">Cytoplasm</location>
    </subcellularLocation>
</comment>
<feature type="domain" description="DNA polymerase III beta sliding clamp central" evidence="12">
    <location>
        <begin position="133"/>
        <end position="246"/>
    </location>
</feature>
<evidence type="ECO:0000256" key="8">
    <source>
        <dbReference type="ARBA" id="ARBA00022932"/>
    </source>
</evidence>
<comment type="function">
    <text evidence="10">Confers DNA tethering and processivity to DNA polymerases and other proteins. Acts as a clamp, forming a ring around DNA (a reaction catalyzed by the clamp-loading complex) which diffuses in an ATP-independent manner freely and bidirectionally along dsDNA. Initially characterized for its ability to contact the catalytic subunit of DNA polymerase III (Pol III), a complex, multichain enzyme responsible for most of the replicative synthesis in bacteria; Pol III exhibits 3'-5' exonuclease proofreading activity. The beta chain is required for initiation of replication as well as for processivity of DNA replication.</text>
</comment>
<evidence type="ECO:0000259" key="13">
    <source>
        <dbReference type="Pfam" id="PF02768"/>
    </source>
</evidence>
<dbReference type="CDD" id="cd00140">
    <property type="entry name" value="beta_clamp"/>
    <property type="match status" value="1"/>
</dbReference>
<dbReference type="PIRSF" id="PIRSF000804">
    <property type="entry name" value="DNA_pol_III_b"/>
    <property type="match status" value="1"/>
</dbReference>
<evidence type="ECO:0000256" key="9">
    <source>
        <dbReference type="ARBA" id="ARBA00023125"/>
    </source>
</evidence>
<dbReference type="GO" id="GO:0005737">
    <property type="term" value="C:cytoplasm"/>
    <property type="evidence" value="ECO:0007669"/>
    <property type="project" value="UniProtKB-SubCell"/>
</dbReference>
<dbReference type="RefSeq" id="WP_059032078.1">
    <property type="nucleotide sequence ID" value="NZ_BSDN01000003.1"/>
</dbReference>
<evidence type="ECO:0000256" key="10">
    <source>
        <dbReference type="PIRNR" id="PIRNR000804"/>
    </source>
</evidence>
<evidence type="ECO:0000259" key="12">
    <source>
        <dbReference type="Pfam" id="PF02767"/>
    </source>
</evidence>
<evidence type="ECO:0000313" key="15">
    <source>
        <dbReference type="Proteomes" id="UP000062160"/>
    </source>
</evidence>
<feature type="domain" description="DNA polymerase III beta sliding clamp C-terminal" evidence="13">
    <location>
        <begin position="256"/>
        <end position="371"/>
    </location>
</feature>
<evidence type="ECO:0000256" key="3">
    <source>
        <dbReference type="ARBA" id="ARBA00021035"/>
    </source>
</evidence>
<dbReference type="GO" id="GO:0003887">
    <property type="term" value="F:DNA-directed DNA polymerase activity"/>
    <property type="evidence" value="ECO:0007669"/>
    <property type="project" value="UniProtKB-UniRule"/>
</dbReference>
<dbReference type="NCBIfam" id="TIGR00663">
    <property type="entry name" value="dnan"/>
    <property type="match status" value="1"/>
</dbReference>
<name>A0A0U9HHW2_9FIRM</name>
<evidence type="ECO:0000256" key="5">
    <source>
        <dbReference type="ARBA" id="ARBA00022679"/>
    </source>
</evidence>
<dbReference type="InterPro" id="IPR001001">
    <property type="entry name" value="DNA_polIII_beta"/>
</dbReference>
<dbReference type="GO" id="GO:0006271">
    <property type="term" value="P:DNA strand elongation involved in DNA replication"/>
    <property type="evidence" value="ECO:0007669"/>
    <property type="project" value="TreeGrafter"/>
</dbReference>
<keyword evidence="8 10" id="KW-0239">DNA-directed DNA polymerase</keyword>
<dbReference type="OrthoDB" id="8421503at2"/>
<keyword evidence="4 10" id="KW-0963">Cytoplasm</keyword>
<dbReference type="InterPro" id="IPR022634">
    <property type="entry name" value="DNA_polIII_beta_N"/>
</dbReference>
<dbReference type="Pfam" id="PF02768">
    <property type="entry name" value="DNA_pol3_beta_3"/>
    <property type="match status" value="1"/>
</dbReference>
<dbReference type="PANTHER" id="PTHR30478">
    <property type="entry name" value="DNA POLYMERASE III SUBUNIT BETA"/>
    <property type="match status" value="1"/>
</dbReference>
<evidence type="ECO:0000256" key="7">
    <source>
        <dbReference type="ARBA" id="ARBA00022705"/>
    </source>
</evidence>
<dbReference type="Proteomes" id="UP000062160">
    <property type="component" value="Unassembled WGS sequence"/>
</dbReference>
<keyword evidence="5 10" id="KW-0808">Transferase</keyword>
<accession>A0A0U9HHW2</accession>
<evidence type="ECO:0000256" key="2">
    <source>
        <dbReference type="ARBA" id="ARBA00010752"/>
    </source>
</evidence>
<keyword evidence="15" id="KW-1185">Reference proteome</keyword>
<evidence type="ECO:0000256" key="6">
    <source>
        <dbReference type="ARBA" id="ARBA00022695"/>
    </source>
</evidence>
<proteinExistence type="inferred from homology"/>
<dbReference type="SMART" id="SM00480">
    <property type="entry name" value="POL3Bc"/>
    <property type="match status" value="1"/>
</dbReference>
<evidence type="ECO:0000256" key="4">
    <source>
        <dbReference type="ARBA" id="ARBA00022490"/>
    </source>
</evidence>
<reference evidence="14" key="1">
    <citation type="journal article" date="2016" name="Genome Announc.">
        <title>Draft Genome Sequence of the Syntrophic Lactate-Degrading Bacterium Tepidanaerobacter syntrophicus JLT.</title>
        <authorList>
            <person name="Matsuura N."/>
            <person name="Ohashi A."/>
            <person name="Tourlousse D.M."/>
            <person name="Sekiguchi Y."/>
        </authorList>
    </citation>
    <scope>NUCLEOTIDE SEQUENCE [LARGE SCALE GENOMIC DNA]</scope>
    <source>
        <strain evidence="14">JL</strain>
    </source>
</reference>
<dbReference type="InterPro" id="IPR022637">
    <property type="entry name" value="DNA_polIII_beta_cen"/>
</dbReference>
<feature type="domain" description="DNA polymerase III beta sliding clamp N-terminal" evidence="11">
    <location>
        <begin position="1"/>
        <end position="122"/>
    </location>
</feature>
<dbReference type="InterPro" id="IPR046938">
    <property type="entry name" value="DNA_clamp_sf"/>
</dbReference>
<dbReference type="Pfam" id="PF02767">
    <property type="entry name" value="DNA_pol3_beta_2"/>
    <property type="match status" value="1"/>
</dbReference>
<evidence type="ECO:0000256" key="1">
    <source>
        <dbReference type="ARBA" id="ARBA00004496"/>
    </source>
</evidence>
<keyword evidence="7 10" id="KW-0235">DNA replication</keyword>
<gene>
    <name evidence="14" type="ORF">TSYNT_6241</name>
</gene>
<dbReference type="EMBL" id="DF977000">
    <property type="protein sequence ID" value="GAQ24860.1"/>
    <property type="molecule type" value="Genomic_DNA"/>
</dbReference>
<dbReference type="InterPro" id="IPR022635">
    <property type="entry name" value="DNA_polIII_beta_C"/>
</dbReference>
<dbReference type="Pfam" id="PF00712">
    <property type="entry name" value="DNA_pol3_beta"/>
    <property type="match status" value="1"/>
</dbReference>